<dbReference type="STRING" id="1156394.T0RA45"/>
<comment type="similarity">
    <text evidence="2">Belongs to the AB hydrolase superfamily. Epoxide hydrolase family.</text>
</comment>
<dbReference type="PRINTS" id="PR00412">
    <property type="entry name" value="EPOXHYDRLASE"/>
</dbReference>
<reference evidence="4 5" key="1">
    <citation type="submission" date="2012-04" db="EMBL/GenBank/DDBJ databases">
        <title>The Genome Sequence of Saprolegnia declina VS20.</title>
        <authorList>
            <consortium name="The Broad Institute Genome Sequencing Platform"/>
            <person name="Russ C."/>
            <person name="Nusbaum C."/>
            <person name="Tyler B."/>
            <person name="van West P."/>
            <person name="Dieguez-Uribeondo J."/>
            <person name="de Bruijn I."/>
            <person name="Tripathy S."/>
            <person name="Jiang R."/>
            <person name="Young S.K."/>
            <person name="Zeng Q."/>
            <person name="Gargeya S."/>
            <person name="Fitzgerald M."/>
            <person name="Haas B."/>
            <person name="Abouelleil A."/>
            <person name="Alvarado L."/>
            <person name="Arachchi H.M."/>
            <person name="Berlin A."/>
            <person name="Chapman S.B."/>
            <person name="Goldberg J."/>
            <person name="Griggs A."/>
            <person name="Gujja S."/>
            <person name="Hansen M."/>
            <person name="Howarth C."/>
            <person name="Imamovic A."/>
            <person name="Larimer J."/>
            <person name="McCowen C."/>
            <person name="Montmayeur A."/>
            <person name="Murphy C."/>
            <person name="Neiman D."/>
            <person name="Pearson M."/>
            <person name="Priest M."/>
            <person name="Roberts A."/>
            <person name="Saif S."/>
            <person name="Shea T."/>
            <person name="Sisk P."/>
            <person name="Sykes S."/>
            <person name="Wortman J."/>
            <person name="Nusbaum C."/>
            <person name="Birren B."/>
        </authorList>
    </citation>
    <scope>NUCLEOTIDE SEQUENCE [LARGE SCALE GENOMIC DNA]</scope>
    <source>
        <strain evidence="4 5">VS20</strain>
    </source>
</reference>
<dbReference type="PANTHER" id="PTHR43329">
    <property type="entry name" value="EPOXIDE HYDROLASE"/>
    <property type="match status" value="1"/>
</dbReference>
<dbReference type="VEuPathDB" id="FungiDB:SDRG_15737"/>
<evidence type="ECO:0000313" key="4">
    <source>
        <dbReference type="EMBL" id="EQC26392.1"/>
    </source>
</evidence>
<keyword evidence="1" id="KW-0378">Hydrolase</keyword>
<proteinExistence type="inferred from homology"/>
<dbReference type="RefSeq" id="XP_008620141.1">
    <property type="nucleotide sequence ID" value="XM_008621919.1"/>
</dbReference>
<evidence type="ECO:0000259" key="3">
    <source>
        <dbReference type="Pfam" id="PF00561"/>
    </source>
</evidence>
<evidence type="ECO:0000256" key="1">
    <source>
        <dbReference type="ARBA" id="ARBA00022801"/>
    </source>
</evidence>
<dbReference type="InterPro" id="IPR000639">
    <property type="entry name" value="Epox_hydrolase-like"/>
</dbReference>
<evidence type="ECO:0000313" key="5">
    <source>
        <dbReference type="Proteomes" id="UP000030762"/>
    </source>
</evidence>
<dbReference type="GeneID" id="19956464"/>
<dbReference type="OMA" id="CHGFPGL"/>
<dbReference type="Gene3D" id="3.40.50.1820">
    <property type="entry name" value="alpha/beta hydrolase"/>
    <property type="match status" value="1"/>
</dbReference>
<accession>T0RA45</accession>
<feature type="domain" description="AB hydrolase-1" evidence="3">
    <location>
        <begin position="34"/>
        <end position="304"/>
    </location>
</feature>
<gene>
    <name evidence="4" type="ORF">SDRG_15737</name>
</gene>
<evidence type="ECO:0000256" key="2">
    <source>
        <dbReference type="ARBA" id="ARBA00038334"/>
    </source>
</evidence>
<dbReference type="InterPro" id="IPR000073">
    <property type="entry name" value="AB_hydrolase_1"/>
</dbReference>
<keyword evidence="5" id="KW-1185">Reference proteome</keyword>
<dbReference type="InterPro" id="IPR029058">
    <property type="entry name" value="AB_hydrolase_fold"/>
</dbReference>
<dbReference type="EMBL" id="JH767232">
    <property type="protein sequence ID" value="EQC26392.1"/>
    <property type="molecule type" value="Genomic_DNA"/>
</dbReference>
<dbReference type="AlphaFoldDB" id="T0RA45"/>
<dbReference type="InParanoid" id="T0RA45"/>
<dbReference type="Pfam" id="PF00561">
    <property type="entry name" value="Abhydrolase_1"/>
    <property type="match status" value="1"/>
</dbReference>
<organism evidence="4 5">
    <name type="scientific">Saprolegnia diclina (strain VS20)</name>
    <dbReference type="NCBI Taxonomy" id="1156394"/>
    <lineage>
        <taxon>Eukaryota</taxon>
        <taxon>Sar</taxon>
        <taxon>Stramenopiles</taxon>
        <taxon>Oomycota</taxon>
        <taxon>Saprolegniomycetes</taxon>
        <taxon>Saprolegniales</taxon>
        <taxon>Saprolegniaceae</taxon>
        <taxon>Saprolegnia</taxon>
    </lineage>
</organism>
<name>T0RA45_SAPDV</name>
<dbReference type="OrthoDB" id="408373at2759"/>
<sequence length="326" mass="37094">MTSPYDPSYTHKYVNLKNGVRLHYVDVGPRDGIPMLLLHGWPDLWWGWRHQIQHFRAKYRLIVPDQPGFGATTSPDDYTKYTRKAVAAGYANLLDILEIEKAIVIGHDWGGMAAWCMALFQPSRVLAVGSICTPFWDVVPQGLILEDFVAIFPSLTYQLYLVQDGTAAAFEANPNKFFQLVYGCKQLRRPASVTNVRSAMEALAEFEFDPATPRTNFSSDDLHYMVDEYMRQGFQHGLNWYKTCELDNQDKMNINVVLPHEALFVSAGRDQALLPSMSKGMETLIPNLVRGHVEEASHWILWETPDKVNAILESWLDTVTVKLKLV</sequence>
<dbReference type="SUPFAM" id="SSF53474">
    <property type="entry name" value="alpha/beta-Hydrolases"/>
    <property type="match status" value="1"/>
</dbReference>
<dbReference type="Proteomes" id="UP000030762">
    <property type="component" value="Unassembled WGS sequence"/>
</dbReference>
<protein>
    <recommendedName>
        <fullName evidence="3">AB hydrolase-1 domain-containing protein</fullName>
    </recommendedName>
</protein>
<dbReference type="GO" id="GO:0016787">
    <property type="term" value="F:hydrolase activity"/>
    <property type="evidence" value="ECO:0007669"/>
    <property type="project" value="UniProtKB-KW"/>
</dbReference>
<dbReference type="eggNOG" id="KOG4178">
    <property type="taxonomic scope" value="Eukaryota"/>
</dbReference>